<gene>
    <name evidence="1" type="ORF">J0895_23300</name>
</gene>
<dbReference type="Proteomes" id="UP000664844">
    <property type="component" value="Unassembled WGS sequence"/>
</dbReference>
<evidence type="ECO:0000313" key="1">
    <source>
        <dbReference type="EMBL" id="MBO0351955.1"/>
    </source>
</evidence>
<protein>
    <submittedName>
        <fullName evidence="1">Pyridoxamine 5'-phosphate oxidase family protein</fullName>
    </submittedName>
</protein>
<dbReference type="Gene3D" id="2.30.110.10">
    <property type="entry name" value="Electron Transport, Fmn-binding Protein, Chain A"/>
    <property type="match status" value="1"/>
</dbReference>
<dbReference type="InterPro" id="IPR024747">
    <property type="entry name" value="Pyridox_Oxase-rel"/>
</dbReference>
<dbReference type="EMBL" id="JAFLQW010000610">
    <property type="protein sequence ID" value="MBO0351955.1"/>
    <property type="molecule type" value="Genomic_DNA"/>
</dbReference>
<dbReference type="SUPFAM" id="SSF50475">
    <property type="entry name" value="FMN-binding split barrel"/>
    <property type="match status" value="1"/>
</dbReference>
<keyword evidence="2" id="KW-1185">Reference proteome</keyword>
<accession>A0ABS3FXW4</accession>
<comment type="caution">
    <text evidence="1">The sequence shown here is derived from an EMBL/GenBank/DDBJ whole genome shotgun (WGS) entry which is preliminary data.</text>
</comment>
<evidence type="ECO:0000313" key="2">
    <source>
        <dbReference type="Proteomes" id="UP000664844"/>
    </source>
</evidence>
<proteinExistence type="predicted"/>
<sequence length="44" mass="5102">MLDIALMSTKEIHKLLKKVGHGHLGCCFEGHPYVVPMHYYFDEI</sequence>
<dbReference type="Pfam" id="PF12900">
    <property type="entry name" value="Pyridox_ox_2"/>
    <property type="match status" value="1"/>
</dbReference>
<organism evidence="1 2">
    <name type="scientific">Phormidium pseudopriestleyi FRX01</name>
    <dbReference type="NCBI Taxonomy" id="1759528"/>
    <lineage>
        <taxon>Bacteria</taxon>
        <taxon>Bacillati</taxon>
        <taxon>Cyanobacteriota</taxon>
        <taxon>Cyanophyceae</taxon>
        <taxon>Oscillatoriophycideae</taxon>
        <taxon>Oscillatoriales</taxon>
        <taxon>Oscillatoriaceae</taxon>
        <taxon>Phormidium</taxon>
    </lineage>
</organism>
<reference evidence="1 2" key="1">
    <citation type="submission" date="2021-03" db="EMBL/GenBank/DDBJ databases">
        <title>Metabolic Capacity of the Antarctic Cyanobacterium Phormidium pseudopriestleyi that Sustains Oxygenic Photosynthesis in the Presence of Hydrogen Sulfide.</title>
        <authorList>
            <person name="Lumian J.E."/>
            <person name="Jungblut A.D."/>
            <person name="Dillon M.L."/>
            <person name="Hawes I."/>
            <person name="Doran P.T."/>
            <person name="Mackey T.J."/>
            <person name="Dick G.J."/>
            <person name="Grettenberger C.L."/>
            <person name="Sumner D.Y."/>
        </authorList>
    </citation>
    <scope>NUCLEOTIDE SEQUENCE [LARGE SCALE GENOMIC DNA]</scope>
    <source>
        <strain evidence="1 2">FRX01</strain>
    </source>
</reference>
<dbReference type="InterPro" id="IPR012349">
    <property type="entry name" value="Split_barrel_FMN-bd"/>
</dbReference>
<name>A0ABS3FXW4_9CYAN</name>